<gene>
    <name evidence="2" type="ORF">GCE86_08120</name>
</gene>
<dbReference type="InterPro" id="IPR038732">
    <property type="entry name" value="HpyO/CreE_NAD-binding"/>
</dbReference>
<organism evidence="2 3">
    <name type="scientific">Micromonospora terminaliae</name>
    <dbReference type="NCBI Taxonomy" id="1914461"/>
    <lineage>
        <taxon>Bacteria</taxon>
        <taxon>Bacillati</taxon>
        <taxon>Actinomycetota</taxon>
        <taxon>Actinomycetes</taxon>
        <taxon>Micromonosporales</taxon>
        <taxon>Micromonosporaceae</taxon>
        <taxon>Micromonospora</taxon>
    </lineage>
</organism>
<keyword evidence="3" id="KW-1185">Reference proteome</keyword>
<evidence type="ECO:0000313" key="2">
    <source>
        <dbReference type="EMBL" id="QGL47021.1"/>
    </source>
</evidence>
<dbReference type="Proteomes" id="UP000402241">
    <property type="component" value="Chromosome"/>
</dbReference>
<dbReference type="PANTHER" id="PTHR40254:SF1">
    <property type="entry name" value="BLR0577 PROTEIN"/>
    <property type="match status" value="1"/>
</dbReference>
<name>A0ABX6E2I7_9ACTN</name>
<evidence type="ECO:0000313" key="3">
    <source>
        <dbReference type="Proteomes" id="UP000402241"/>
    </source>
</evidence>
<sequence length="668" mass="73332">MTPGWAWNRQLGPPMRLRSLAHYRLSGRSVMGEHYAPEQWRKCVTVAIVGLGVRGLGVLERLISHASLVDEKVTFNLHLVDPNPAQPHQYDIHQPDYLLLNHACAYVSMFPSVTSVAHAPATSGPNLFEWARERGMRVASDGFTVGGDGRQVMPNDNLPRRVFGEYLLWFHQYLRDNAPDNVRLVSHVSRAVDLQPKGDTSILYLDNGDRVEADYVFVTVGQLPSRARDDQDLSADVRIGTPYPLPGQLASVHPSETIAIAGLGLTATDAILALTVGRGGRFDRSVVPERYVPSGREPRIVVFSRSGLPYRARPAPSSVVSYEPVAFTRSAIDRLRAGTPQLDFDRDVLPLLLLEMRVAYRRAALLQEAGAGAAEVFLLRARAAAAAGRLHTLADLPGPAEFDAEAAYHGTLTPGAQDSPAPIDGEAYQRSVESWIAADLANAARGFEGSPFKAATEMCREVRDTIRYAIEFGGLTDASLDRFYRYHVETINRLVIGPEKERSANILTLLRSGVVSMSLGPNPLVTWDSGAAAWSLSSTAFPVRSTIRADWLYQGYTDRLRSLQDDTSVVGAMARRGVLRRFKPDSAVVSSIDVDGQGHPVAEDGSTASRIWIFGLLCEGATFYNGYLTSPQRFERAQFDVDHAVHELIKSVRREGQITSAFEGEACR</sequence>
<dbReference type="InterPro" id="IPR052189">
    <property type="entry name" value="L-asp_N-monooxygenase_NS-form"/>
</dbReference>
<reference evidence="2 3" key="1">
    <citation type="submission" date="2019-10" db="EMBL/GenBank/DDBJ databases">
        <title>Genome Sequence of Micromonospora terminaliae DSM 101760.</title>
        <authorList>
            <person name="Guo L."/>
        </authorList>
    </citation>
    <scope>NUCLEOTIDE SEQUENCE [LARGE SCALE GENOMIC DNA]</scope>
    <source>
        <strain evidence="2 3">DSM 101760</strain>
    </source>
</reference>
<dbReference type="EMBL" id="CP045309">
    <property type="protein sequence ID" value="QGL47021.1"/>
    <property type="molecule type" value="Genomic_DNA"/>
</dbReference>
<dbReference type="Pfam" id="PF13454">
    <property type="entry name" value="NAD_binding_9"/>
    <property type="match status" value="1"/>
</dbReference>
<feature type="domain" description="FAD-dependent urate hydroxylase HpyO/Asp monooxygenase CreE-like FAD/NAD(P)-binding" evidence="1">
    <location>
        <begin position="47"/>
        <end position="222"/>
    </location>
</feature>
<dbReference type="PANTHER" id="PTHR40254">
    <property type="entry name" value="BLR0577 PROTEIN"/>
    <property type="match status" value="1"/>
</dbReference>
<protein>
    <recommendedName>
        <fullName evidence="1">FAD-dependent urate hydroxylase HpyO/Asp monooxygenase CreE-like FAD/NAD(P)-binding domain-containing protein</fullName>
    </recommendedName>
</protein>
<proteinExistence type="predicted"/>
<accession>A0ABX6E2I7</accession>
<evidence type="ECO:0000259" key="1">
    <source>
        <dbReference type="Pfam" id="PF13454"/>
    </source>
</evidence>